<organism evidence="2 3">
    <name type="scientific">Eumeta variegata</name>
    <name type="common">Bagworm moth</name>
    <name type="synonym">Eumeta japonica</name>
    <dbReference type="NCBI Taxonomy" id="151549"/>
    <lineage>
        <taxon>Eukaryota</taxon>
        <taxon>Metazoa</taxon>
        <taxon>Ecdysozoa</taxon>
        <taxon>Arthropoda</taxon>
        <taxon>Hexapoda</taxon>
        <taxon>Insecta</taxon>
        <taxon>Pterygota</taxon>
        <taxon>Neoptera</taxon>
        <taxon>Endopterygota</taxon>
        <taxon>Lepidoptera</taxon>
        <taxon>Glossata</taxon>
        <taxon>Ditrysia</taxon>
        <taxon>Tineoidea</taxon>
        <taxon>Psychidae</taxon>
        <taxon>Oiketicinae</taxon>
        <taxon>Eumeta</taxon>
    </lineage>
</organism>
<name>A0A4C1Z8R4_EUMVA</name>
<evidence type="ECO:0000313" key="3">
    <source>
        <dbReference type="Proteomes" id="UP000299102"/>
    </source>
</evidence>
<evidence type="ECO:0000313" key="2">
    <source>
        <dbReference type="EMBL" id="GBP83494.1"/>
    </source>
</evidence>
<dbReference type="EMBL" id="BGZK01001624">
    <property type="protein sequence ID" value="GBP83494.1"/>
    <property type="molecule type" value="Genomic_DNA"/>
</dbReference>
<proteinExistence type="predicted"/>
<protein>
    <submittedName>
        <fullName evidence="2">Uncharacterized protein</fullName>
    </submittedName>
</protein>
<dbReference type="Proteomes" id="UP000299102">
    <property type="component" value="Unassembled WGS sequence"/>
</dbReference>
<feature type="region of interest" description="Disordered" evidence="1">
    <location>
        <begin position="45"/>
        <end position="84"/>
    </location>
</feature>
<dbReference type="AlphaFoldDB" id="A0A4C1Z8R4"/>
<evidence type="ECO:0000256" key="1">
    <source>
        <dbReference type="SAM" id="MobiDB-lite"/>
    </source>
</evidence>
<accession>A0A4C1Z8R4</accession>
<feature type="compositionally biased region" description="Basic and acidic residues" evidence="1">
    <location>
        <begin position="50"/>
        <end position="61"/>
    </location>
</feature>
<keyword evidence="3" id="KW-1185">Reference proteome</keyword>
<comment type="caution">
    <text evidence="2">The sequence shown here is derived from an EMBL/GenBank/DDBJ whole genome shotgun (WGS) entry which is preliminary data.</text>
</comment>
<reference evidence="2 3" key="1">
    <citation type="journal article" date="2019" name="Commun. Biol.">
        <title>The bagworm genome reveals a unique fibroin gene that provides high tensile strength.</title>
        <authorList>
            <person name="Kono N."/>
            <person name="Nakamura H."/>
            <person name="Ohtoshi R."/>
            <person name="Tomita M."/>
            <person name="Numata K."/>
            <person name="Arakawa K."/>
        </authorList>
    </citation>
    <scope>NUCLEOTIDE SEQUENCE [LARGE SCALE GENOMIC DNA]</scope>
</reference>
<sequence length="105" mass="11684">MGYLPDKRMSKLPELSLTGRNATTKAITSRLYFVRVCYLIGSYAASDPDENNRYRENETGKHPASAGMRAKTPTSAICRGTARNARISPVRDQRRVTFARLSGCN</sequence>
<gene>
    <name evidence="2" type="ORF">EVAR_86657_1</name>
</gene>